<comment type="caution">
    <text evidence="5">The sequence shown here is derived from an EMBL/GenBank/DDBJ whole genome shotgun (WGS) entry which is preliminary data.</text>
</comment>
<sequence length="188" mass="21379">MVSQFLTNDGKQKRKRFLKELGSFPDNTMAIGRLDEKTEGLLLLTTCGKTSDIINRSKLWSKTYHAQVDGKITQSVIEQLKNGVVITVNGKPYTTNPCEAAISREPDYNLTHTYIRDEKHGPTSWISITLNEGKFRQVRKMCSKVGFPVLRLVRTQIGPFQLNDVKNQKVIDVTDRLETILLEQQAKL</sequence>
<dbReference type="InterPro" id="IPR020094">
    <property type="entry name" value="TruA/RsuA/RluB/E/F_N"/>
</dbReference>
<dbReference type="PROSITE" id="PS01149">
    <property type="entry name" value="PSI_RSU"/>
    <property type="match status" value="1"/>
</dbReference>
<evidence type="ECO:0000259" key="4">
    <source>
        <dbReference type="Pfam" id="PF00849"/>
    </source>
</evidence>
<evidence type="ECO:0000313" key="5">
    <source>
        <dbReference type="EMBL" id="GAK97564.1"/>
    </source>
</evidence>
<accession>A0A090Q3B7</accession>
<comment type="similarity">
    <text evidence="1 3">Belongs to the pseudouridine synthase RsuA family.</text>
</comment>
<gene>
    <name evidence="5" type="ORF">JCM19294_100</name>
</gene>
<dbReference type="SUPFAM" id="SSF55120">
    <property type="entry name" value="Pseudouridine synthase"/>
    <property type="match status" value="1"/>
</dbReference>
<evidence type="ECO:0000256" key="3">
    <source>
        <dbReference type="RuleBase" id="RU003887"/>
    </source>
</evidence>
<dbReference type="GO" id="GO:0016829">
    <property type="term" value="F:lyase activity"/>
    <property type="evidence" value="ECO:0007669"/>
    <property type="project" value="UniProtKB-KW"/>
</dbReference>
<evidence type="ECO:0000256" key="2">
    <source>
        <dbReference type="ARBA" id="ARBA00023235"/>
    </source>
</evidence>
<dbReference type="GO" id="GO:0009982">
    <property type="term" value="F:pseudouridine synthase activity"/>
    <property type="evidence" value="ECO:0007669"/>
    <property type="project" value="InterPro"/>
</dbReference>
<dbReference type="EMBL" id="BBML01000006">
    <property type="protein sequence ID" value="GAK97564.1"/>
    <property type="molecule type" value="Genomic_DNA"/>
</dbReference>
<proteinExistence type="inferred from homology"/>
<dbReference type="GO" id="GO:0001522">
    <property type="term" value="P:pseudouridine synthesis"/>
    <property type="evidence" value="ECO:0007669"/>
    <property type="project" value="InterPro"/>
</dbReference>
<dbReference type="PANTHER" id="PTHR47683">
    <property type="entry name" value="PSEUDOURIDINE SYNTHASE FAMILY PROTEIN-RELATED"/>
    <property type="match status" value="1"/>
</dbReference>
<dbReference type="PANTHER" id="PTHR47683:SF2">
    <property type="entry name" value="RNA-BINDING S4 DOMAIN-CONTAINING PROTEIN"/>
    <property type="match status" value="1"/>
</dbReference>
<reference evidence="5" key="1">
    <citation type="journal article" date="2014" name="Genome Announc.">
        <title>Draft Genome Sequences of Marine Flavobacterium Nonlabens Strains NR17, NR24, NR27, NR32, NR33, and Ara13.</title>
        <authorList>
            <person name="Nakanishi M."/>
            <person name="Meirelles P."/>
            <person name="Suzuki R."/>
            <person name="Takatani N."/>
            <person name="Mino S."/>
            <person name="Suda W."/>
            <person name="Oshima K."/>
            <person name="Hattori M."/>
            <person name="Ohkuma M."/>
            <person name="Hosokawa M."/>
            <person name="Miyashita K."/>
            <person name="Thompson F.L."/>
            <person name="Niwa A."/>
            <person name="Sawabe T."/>
            <person name="Sawabe T."/>
        </authorList>
    </citation>
    <scope>NUCLEOTIDE SEQUENCE [LARGE SCALE GENOMIC DNA]</scope>
    <source>
        <strain evidence="5">JCM 19294</strain>
    </source>
</reference>
<dbReference type="InterPro" id="IPR006145">
    <property type="entry name" value="PsdUridine_synth_RsuA/RluA"/>
</dbReference>
<dbReference type="Gene3D" id="3.30.70.580">
    <property type="entry name" value="Pseudouridine synthase I, catalytic domain, N-terminal subdomain"/>
    <property type="match status" value="1"/>
</dbReference>
<dbReference type="InterPro" id="IPR020103">
    <property type="entry name" value="PsdUridine_synth_cat_dom_sf"/>
</dbReference>
<dbReference type="InterPro" id="IPR018496">
    <property type="entry name" value="PsdUridine_synth_RsuA/RluB_CS"/>
</dbReference>
<keyword evidence="5" id="KW-0456">Lyase</keyword>
<dbReference type="STRING" id="319236.BST91_06020"/>
<protein>
    <recommendedName>
        <fullName evidence="3">Pseudouridine synthase</fullName>
        <ecNumber evidence="3">5.4.99.-</ecNumber>
    </recommendedName>
</protein>
<dbReference type="AlphaFoldDB" id="A0A090Q3B7"/>
<dbReference type="GO" id="GO:0140098">
    <property type="term" value="F:catalytic activity, acting on RNA"/>
    <property type="evidence" value="ECO:0007669"/>
    <property type="project" value="UniProtKB-ARBA"/>
</dbReference>
<dbReference type="Pfam" id="PF00849">
    <property type="entry name" value="PseudoU_synth_2"/>
    <property type="match status" value="1"/>
</dbReference>
<name>A0A090Q3B7_9FLAO</name>
<dbReference type="eggNOG" id="COG1187">
    <property type="taxonomic scope" value="Bacteria"/>
</dbReference>
<dbReference type="NCBIfam" id="TIGR00093">
    <property type="entry name" value="pseudouridine synthase"/>
    <property type="match status" value="1"/>
</dbReference>
<dbReference type="EC" id="5.4.99.-" evidence="3"/>
<keyword evidence="2 3" id="KW-0413">Isomerase</keyword>
<organism evidence="5 6">
    <name type="scientific">Nonlabens tegetincola</name>
    <dbReference type="NCBI Taxonomy" id="323273"/>
    <lineage>
        <taxon>Bacteria</taxon>
        <taxon>Pseudomonadati</taxon>
        <taxon>Bacteroidota</taxon>
        <taxon>Flavobacteriia</taxon>
        <taxon>Flavobacteriales</taxon>
        <taxon>Flavobacteriaceae</taxon>
        <taxon>Nonlabens</taxon>
    </lineage>
</organism>
<evidence type="ECO:0000313" key="6">
    <source>
        <dbReference type="Proteomes" id="UP000029221"/>
    </source>
</evidence>
<dbReference type="InterPro" id="IPR000748">
    <property type="entry name" value="PsdUridine_synth_RsuA/RluB/E/F"/>
</dbReference>
<dbReference type="GO" id="GO:0003723">
    <property type="term" value="F:RNA binding"/>
    <property type="evidence" value="ECO:0007669"/>
    <property type="project" value="InterPro"/>
</dbReference>
<dbReference type="InterPro" id="IPR042092">
    <property type="entry name" value="PsdUridine_s_RsuA/RluB/E/F_cat"/>
</dbReference>
<dbReference type="Gene3D" id="3.30.70.1560">
    <property type="entry name" value="Alpha-L RNA-binding motif"/>
    <property type="match status" value="1"/>
</dbReference>
<evidence type="ECO:0000256" key="1">
    <source>
        <dbReference type="ARBA" id="ARBA00008348"/>
    </source>
</evidence>
<dbReference type="GO" id="GO:0006364">
    <property type="term" value="P:rRNA processing"/>
    <property type="evidence" value="ECO:0007669"/>
    <property type="project" value="UniProtKB-ARBA"/>
</dbReference>
<dbReference type="InterPro" id="IPR050343">
    <property type="entry name" value="RsuA_PseudoU_synthase"/>
</dbReference>
<feature type="domain" description="Pseudouridine synthase RsuA/RluA-like" evidence="4">
    <location>
        <begin position="9"/>
        <end position="143"/>
    </location>
</feature>
<keyword evidence="6" id="KW-1185">Reference proteome</keyword>
<dbReference type="Proteomes" id="UP000029221">
    <property type="component" value="Unassembled WGS sequence"/>
</dbReference>